<dbReference type="RefSeq" id="WP_004011241.1">
    <property type="nucleotide sequence ID" value="NZ_GL622346.1"/>
</dbReference>
<feature type="compositionally biased region" description="Polar residues" evidence="1">
    <location>
        <begin position="431"/>
        <end position="442"/>
    </location>
</feature>
<feature type="region of interest" description="Disordered" evidence="1">
    <location>
        <begin position="75"/>
        <end position="104"/>
    </location>
</feature>
<dbReference type="HOGENOM" id="CLU_029100_0_0_11"/>
<comment type="caution">
    <text evidence="2">The sequence shown here is derived from an EMBL/GenBank/DDBJ whole genome shotgun (WGS) entry which is preliminary data.</text>
</comment>
<dbReference type="EMBL" id="AEPZ01000010">
    <property type="protein sequence ID" value="EFU81524.1"/>
    <property type="molecule type" value="Genomic_DNA"/>
</dbReference>
<evidence type="ECO:0008006" key="4">
    <source>
        <dbReference type="Google" id="ProtNLM"/>
    </source>
</evidence>
<sequence length="554" mass="58202">MSLTGWLAKVPTIEVAMSLFEYDQGHLIPAQFGHPVGPEAQGEILDSIRRQVLEVIARPLFPVTWNDMTVTPVSGMPGEFAEPAGTSQGSGGAGRTEHSFPQQSPRLTALDGSGQVVLVEVVDRLDSSGLIAALARLGAVSNLGWNDLAAAYPGGVSAFRSGWTQFRDAMPPNLAAGPRLILVATEIDPDVRPALDALTPSGLEVHHVSVREMSNGRRFLDVQRVASSLFSHDTNLLAGRGARIPAITSATDADMQNAESVTPEAESGPDQVSGVVTDLATPMAPGSVPEAVAPEGESGSAEPAETTLQTVVPDSEPAAETADSPTPVDEPELQTGSISRHSIMEAARASAVSPLATVEDDEPVESLFTTHHGSAAEPDSPSFADIISGTDTGELPPVHHSHRAPASEETLAAEAQAQAENEPVQPVSPAETVQVSETSLTRETPETLGAGQSDEFDLLYRDATGLGIIAQVTGEDTPLVALIDFNGTPAEVTAILAERGVIILEGREFHDPSDAARELGQDVDGWEFWHLGFSEGPTLAEAQAEINAEIQRNR</sequence>
<evidence type="ECO:0000313" key="2">
    <source>
        <dbReference type="EMBL" id="EFU81524.1"/>
    </source>
</evidence>
<evidence type="ECO:0000313" key="3">
    <source>
        <dbReference type="Proteomes" id="UP000003343"/>
    </source>
</evidence>
<feature type="region of interest" description="Disordered" evidence="1">
    <location>
        <begin position="280"/>
        <end position="334"/>
    </location>
</feature>
<feature type="region of interest" description="Disordered" evidence="1">
    <location>
        <begin position="371"/>
        <end position="450"/>
    </location>
</feature>
<dbReference type="Proteomes" id="UP000003343">
    <property type="component" value="Unassembled WGS sequence"/>
</dbReference>
<gene>
    <name evidence="2" type="ORF">HMPREF0576_1366</name>
</gene>
<name>E6M4X6_9ACTO</name>
<dbReference type="AlphaFoldDB" id="E6M4X6"/>
<feature type="compositionally biased region" description="Low complexity" evidence="1">
    <location>
        <begin position="407"/>
        <end position="422"/>
    </location>
</feature>
<organism evidence="2 3">
    <name type="scientific">Mobiluncus holmesii ATCC 35242</name>
    <dbReference type="NCBI Taxonomy" id="887899"/>
    <lineage>
        <taxon>Bacteria</taxon>
        <taxon>Bacillati</taxon>
        <taxon>Actinomycetota</taxon>
        <taxon>Actinomycetes</taxon>
        <taxon>Actinomycetales</taxon>
        <taxon>Actinomycetaceae</taxon>
        <taxon>Mobiluncus</taxon>
    </lineage>
</organism>
<keyword evidence="3" id="KW-1185">Reference proteome</keyword>
<evidence type="ECO:0000256" key="1">
    <source>
        <dbReference type="SAM" id="MobiDB-lite"/>
    </source>
</evidence>
<proteinExistence type="predicted"/>
<accession>E6M4X6</accession>
<reference evidence="2 3" key="1">
    <citation type="submission" date="2010-12" db="EMBL/GenBank/DDBJ databases">
        <authorList>
            <person name="Muzny D."/>
            <person name="Qin X."/>
            <person name="Deng J."/>
            <person name="Jiang H."/>
            <person name="Liu Y."/>
            <person name="Qu J."/>
            <person name="Song X.-Z."/>
            <person name="Zhang L."/>
            <person name="Thornton R."/>
            <person name="Coyle M."/>
            <person name="Francisco L."/>
            <person name="Jackson L."/>
            <person name="Javaid M."/>
            <person name="Korchina V."/>
            <person name="Kovar C."/>
            <person name="Mata R."/>
            <person name="Mathew T."/>
            <person name="Ngo R."/>
            <person name="Nguyen L."/>
            <person name="Nguyen N."/>
            <person name="Okwuonu G."/>
            <person name="Ongeri F."/>
            <person name="Pham C."/>
            <person name="Simmons D."/>
            <person name="Wilczek-Boney K."/>
            <person name="Hale W."/>
            <person name="Jakkamsetti A."/>
            <person name="Pham P."/>
            <person name="Ruth R."/>
            <person name="San Lucas F."/>
            <person name="Warren J."/>
            <person name="Zhang J."/>
            <person name="Zhao Z."/>
            <person name="Zhou C."/>
            <person name="Zhu D."/>
            <person name="Lee S."/>
            <person name="Bess C."/>
            <person name="Blankenburg K."/>
            <person name="Forbes L."/>
            <person name="Fu Q."/>
            <person name="Gubbala S."/>
            <person name="Hirani K."/>
            <person name="Jayaseelan J.C."/>
            <person name="Lara F."/>
            <person name="Munidasa M."/>
            <person name="Palculict T."/>
            <person name="Patil S."/>
            <person name="Pu L.-L."/>
            <person name="Saada N."/>
            <person name="Tang L."/>
            <person name="Weissenberger G."/>
            <person name="Zhu Y."/>
            <person name="Hemphill L."/>
            <person name="Shang Y."/>
            <person name="Youmans B."/>
            <person name="Ayvaz T."/>
            <person name="Ross M."/>
            <person name="Santibanez J."/>
            <person name="Aqrawi P."/>
            <person name="Gross S."/>
            <person name="Joshi V."/>
            <person name="Fowler G."/>
            <person name="Nazareth L."/>
            <person name="Reid J."/>
            <person name="Worley K."/>
            <person name="Petrosino J."/>
            <person name="Highlander S."/>
            <person name="Gibbs R."/>
        </authorList>
    </citation>
    <scope>NUCLEOTIDE SEQUENCE [LARGE SCALE GENOMIC DNA]</scope>
    <source>
        <strain evidence="2 3">ATCC 35242</strain>
    </source>
</reference>
<protein>
    <recommendedName>
        <fullName evidence="4">RAMA domain-containing protein</fullName>
    </recommendedName>
</protein>